<feature type="domain" description="HTH lacI-type" evidence="4">
    <location>
        <begin position="5"/>
        <end position="59"/>
    </location>
</feature>
<evidence type="ECO:0000259" key="4">
    <source>
        <dbReference type="PROSITE" id="PS50932"/>
    </source>
</evidence>
<dbReference type="PROSITE" id="PS50932">
    <property type="entry name" value="HTH_LACI_2"/>
    <property type="match status" value="1"/>
</dbReference>
<dbReference type="EMBL" id="CP106735">
    <property type="protein sequence ID" value="UXX79865.1"/>
    <property type="molecule type" value="Genomic_DNA"/>
</dbReference>
<organism evidence="5 6">
    <name type="scientific">Reichenbachiella carrageenanivorans</name>
    <dbReference type="NCBI Taxonomy" id="2979869"/>
    <lineage>
        <taxon>Bacteria</taxon>
        <taxon>Pseudomonadati</taxon>
        <taxon>Bacteroidota</taxon>
        <taxon>Cytophagia</taxon>
        <taxon>Cytophagales</taxon>
        <taxon>Reichenbachiellaceae</taxon>
        <taxon>Reichenbachiella</taxon>
    </lineage>
</organism>
<evidence type="ECO:0000313" key="5">
    <source>
        <dbReference type="EMBL" id="UXX79865.1"/>
    </source>
</evidence>
<evidence type="ECO:0000256" key="1">
    <source>
        <dbReference type="ARBA" id="ARBA00023015"/>
    </source>
</evidence>
<dbReference type="PANTHER" id="PTHR30146">
    <property type="entry name" value="LACI-RELATED TRANSCRIPTIONAL REPRESSOR"/>
    <property type="match status" value="1"/>
</dbReference>
<accession>A0ABY6D7P3</accession>
<dbReference type="RefSeq" id="WP_263051596.1">
    <property type="nucleotide sequence ID" value="NZ_CP106735.1"/>
</dbReference>
<keyword evidence="2" id="KW-0238">DNA-binding</keyword>
<sequence length="340" mass="38333">MGNFVTVSDIARQLGISHSTVSRALKDNPRISKSTTEKVKKLADQLGYRTNASSHHLLKGKSQLIGVIVPDISLHFFAKVVDQIEQILNEAGYVVLLLNTQESEQKEKKAIEKCLNYRVDGVIAALSIQTKKFDHYEKLLKYDIPLVFYDRVANFLPVPKVILNDYQGSYDATKHLCEVGCKTIAHISGSINLNNSNNRLYGYIDALNDHKIKLDEKLIHYQEEDKESTKQFLNKIFKSHPSLDGLSVFNDYVANYSINILQELGKKIPDDIVVIGFSDEPVATYMEPQLSSTQQVGPKMGKLASQKLLSLIRGDETMQNEKIIIKPEIVVRASTKRKQN</sequence>
<dbReference type="InterPro" id="IPR028082">
    <property type="entry name" value="Peripla_BP_I"/>
</dbReference>
<protein>
    <submittedName>
        <fullName evidence="5">LacI family transcriptional regulator</fullName>
    </submittedName>
</protein>
<keyword evidence="3" id="KW-0804">Transcription</keyword>
<dbReference type="Pfam" id="PF00356">
    <property type="entry name" value="LacI"/>
    <property type="match status" value="1"/>
</dbReference>
<dbReference type="Proteomes" id="UP001062165">
    <property type="component" value="Chromosome"/>
</dbReference>
<dbReference type="SUPFAM" id="SSF47413">
    <property type="entry name" value="lambda repressor-like DNA-binding domains"/>
    <property type="match status" value="1"/>
</dbReference>
<reference evidence="5" key="1">
    <citation type="submission" date="2022-10" db="EMBL/GenBank/DDBJ databases">
        <title>Comparative genomics and taxonomic characterization of three novel marine species of genus Reichenbachiella exhibiting antioxidant and polysaccharide degradation activities.</title>
        <authorList>
            <person name="Muhammad N."/>
            <person name="Lee Y.-J."/>
            <person name="Ko J."/>
            <person name="Kim S.-G."/>
        </authorList>
    </citation>
    <scope>NUCLEOTIDE SEQUENCE</scope>
    <source>
        <strain evidence="5">Wsw4-B4</strain>
    </source>
</reference>
<evidence type="ECO:0000313" key="6">
    <source>
        <dbReference type="Proteomes" id="UP001062165"/>
    </source>
</evidence>
<dbReference type="SMART" id="SM00354">
    <property type="entry name" value="HTH_LACI"/>
    <property type="match status" value="1"/>
</dbReference>
<name>A0ABY6D7P3_9BACT</name>
<dbReference type="CDD" id="cd01392">
    <property type="entry name" value="HTH_LacI"/>
    <property type="match status" value="1"/>
</dbReference>
<dbReference type="InterPro" id="IPR000843">
    <property type="entry name" value="HTH_LacI"/>
</dbReference>
<keyword evidence="1" id="KW-0805">Transcription regulation</keyword>
<dbReference type="Gene3D" id="3.40.50.2300">
    <property type="match status" value="2"/>
</dbReference>
<evidence type="ECO:0000256" key="2">
    <source>
        <dbReference type="ARBA" id="ARBA00023125"/>
    </source>
</evidence>
<dbReference type="InterPro" id="IPR001761">
    <property type="entry name" value="Peripla_BP/Lac1_sug-bd_dom"/>
</dbReference>
<keyword evidence="6" id="KW-1185">Reference proteome</keyword>
<dbReference type="Gene3D" id="1.10.260.40">
    <property type="entry name" value="lambda repressor-like DNA-binding domains"/>
    <property type="match status" value="1"/>
</dbReference>
<gene>
    <name evidence="5" type="ORF">N7E81_01940</name>
</gene>
<dbReference type="SUPFAM" id="SSF53822">
    <property type="entry name" value="Periplasmic binding protein-like I"/>
    <property type="match status" value="1"/>
</dbReference>
<dbReference type="InterPro" id="IPR010982">
    <property type="entry name" value="Lambda_DNA-bd_dom_sf"/>
</dbReference>
<dbReference type="PANTHER" id="PTHR30146:SF109">
    <property type="entry name" value="HTH-TYPE TRANSCRIPTIONAL REGULATOR GALS"/>
    <property type="match status" value="1"/>
</dbReference>
<evidence type="ECO:0000256" key="3">
    <source>
        <dbReference type="ARBA" id="ARBA00023163"/>
    </source>
</evidence>
<proteinExistence type="predicted"/>
<dbReference type="CDD" id="cd06267">
    <property type="entry name" value="PBP1_LacI_sugar_binding-like"/>
    <property type="match status" value="1"/>
</dbReference>
<dbReference type="Pfam" id="PF00532">
    <property type="entry name" value="Peripla_BP_1"/>
    <property type="match status" value="1"/>
</dbReference>